<name>A0ABY5ZHX6_9BACT</name>
<dbReference type="Proteomes" id="UP001060414">
    <property type="component" value="Chromosome"/>
</dbReference>
<dbReference type="InterPro" id="IPR000073">
    <property type="entry name" value="AB_hydrolase_1"/>
</dbReference>
<protein>
    <submittedName>
        <fullName evidence="2">Alpha/beta fold hydrolase</fullName>
    </submittedName>
</protein>
<reference evidence="2" key="1">
    <citation type="journal article" date="2022" name="Environ. Microbiol.">
        <title>Geoalkalibacter halelectricus SAP #1 sp. nov. possessing extracellular electron transfer and mineral#reducing capabilities from a haloalkaline environment.</title>
        <authorList>
            <person name="Yadav S."/>
            <person name="Singh R."/>
            <person name="Sundharam S.S."/>
            <person name="Chaudhary S."/>
            <person name="Krishnamurthi S."/>
            <person name="Patil S.A."/>
        </authorList>
    </citation>
    <scope>NUCLEOTIDE SEQUENCE</scope>
    <source>
        <strain evidence="2">SAP-1</strain>
    </source>
</reference>
<evidence type="ECO:0000259" key="1">
    <source>
        <dbReference type="Pfam" id="PF12697"/>
    </source>
</evidence>
<dbReference type="InterPro" id="IPR029058">
    <property type="entry name" value="AB_hydrolase_fold"/>
</dbReference>
<sequence length="167" mass="18045">MGAVRQVVFAHGKESGPWGSKILALAEIARACGYGVLSPDYSDLPDVESRVARLLDLVPENPGELILVGSSMGGYVSLAASRILKPQGLFLLAPAVGLPGYGDPDPVPCAERSLIVHAWQDEIVPAAKVIDFADRHGIELHLLNSDHRLTSVLPTICLLFRNFLRLW</sequence>
<dbReference type="RefSeq" id="WP_260746537.1">
    <property type="nucleotide sequence ID" value="NZ_CP092109.1"/>
</dbReference>
<dbReference type="GO" id="GO:0016787">
    <property type="term" value="F:hydrolase activity"/>
    <property type="evidence" value="ECO:0007669"/>
    <property type="project" value="UniProtKB-KW"/>
</dbReference>
<dbReference type="SUPFAM" id="SSF53474">
    <property type="entry name" value="alpha/beta-Hydrolases"/>
    <property type="match status" value="1"/>
</dbReference>
<evidence type="ECO:0000313" key="2">
    <source>
        <dbReference type="EMBL" id="UWZ78188.1"/>
    </source>
</evidence>
<dbReference type="Gene3D" id="3.40.50.1820">
    <property type="entry name" value="alpha/beta hydrolase"/>
    <property type="match status" value="1"/>
</dbReference>
<keyword evidence="2" id="KW-0378">Hydrolase</keyword>
<gene>
    <name evidence="2" type="ORF">L9S41_10805</name>
</gene>
<dbReference type="EMBL" id="CP092109">
    <property type="protein sequence ID" value="UWZ78188.1"/>
    <property type="molecule type" value="Genomic_DNA"/>
</dbReference>
<proteinExistence type="predicted"/>
<keyword evidence="3" id="KW-1185">Reference proteome</keyword>
<evidence type="ECO:0000313" key="3">
    <source>
        <dbReference type="Proteomes" id="UP001060414"/>
    </source>
</evidence>
<dbReference type="Pfam" id="PF12697">
    <property type="entry name" value="Abhydrolase_6"/>
    <property type="match status" value="1"/>
</dbReference>
<feature type="domain" description="AB hydrolase-1" evidence="1">
    <location>
        <begin position="7"/>
        <end position="115"/>
    </location>
</feature>
<organism evidence="2 3">
    <name type="scientific">Geoalkalibacter halelectricus</name>
    <dbReference type="NCBI Taxonomy" id="2847045"/>
    <lineage>
        <taxon>Bacteria</taxon>
        <taxon>Pseudomonadati</taxon>
        <taxon>Thermodesulfobacteriota</taxon>
        <taxon>Desulfuromonadia</taxon>
        <taxon>Desulfuromonadales</taxon>
        <taxon>Geoalkalibacteraceae</taxon>
        <taxon>Geoalkalibacter</taxon>
    </lineage>
</organism>
<accession>A0ABY5ZHX6</accession>